<feature type="domain" description="PD-(D/E)XK endonuclease-like" evidence="1">
    <location>
        <begin position="96"/>
        <end position="262"/>
    </location>
</feature>
<organism evidence="2">
    <name type="scientific">uncultured bacterium EIL80B09</name>
    <dbReference type="NCBI Taxonomy" id="1768206"/>
    <lineage>
        <taxon>Bacteria</taxon>
        <taxon>environmental samples</taxon>
    </lineage>
</organism>
<dbReference type="InterPro" id="IPR011335">
    <property type="entry name" value="Restrct_endonuc-II-like"/>
</dbReference>
<dbReference type="InterPro" id="IPR030456">
    <property type="entry name" value="TF_fork_head_CS_2"/>
</dbReference>
<dbReference type="InterPro" id="IPR038726">
    <property type="entry name" value="PDDEXK_AddAB-type"/>
</dbReference>
<name>A0A0U2XPN4_9BACT</name>
<proteinExistence type="predicted"/>
<dbReference type="Gene3D" id="3.90.320.10">
    <property type="match status" value="1"/>
</dbReference>
<evidence type="ECO:0000313" key="2">
    <source>
        <dbReference type="EMBL" id="ALS56076.1"/>
    </source>
</evidence>
<protein>
    <recommendedName>
        <fullName evidence="1">PD-(D/E)XK endonuclease-like domain-containing protein</fullName>
    </recommendedName>
</protein>
<dbReference type="AlphaFoldDB" id="A0A0U2XPN4"/>
<reference evidence="2" key="1">
    <citation type="journal article" date="2016" name="ISME J.">
        <title>Functional metagenomic screen reveals new and diverse microbial rhodopsins.</title>
        <authorList>
            <person name="Pushkarev A."/>
            <person name="Beja O."/>
        </authorList>
    </citation>
    <scope>NUCLEOTIDE SEQUENCE</scope>
</reference>
<dbReference type="GO" id="GO:0003700">
    <property type="term" value="F:DNA-binding transcription factor activity"/>
    <property type="evidence" value="ECO:0007669"/>
    <property type="project" value="InterPro"/>
</dbReference>
<dbReference type="Pfam" id="PF12705">
    <property type="entry name" value="PDDEXK_1"/>
    <property type="match status" value="1"/>
</dbReference>
<evidence type="ECO:0000259" key="1">
    <source>
        <dbReference type="Pfam" id="PF12705"/>
    </source>
</evidence>
<accession>A0A0U2XPN4</accession>
<dbReference type="GO" id="GO:0043565">
    <property type="term" value="F:sequence-specific DNA binding"/>
    <property type="evidence" value="ECO:0007669"/>
    <property type="project" value="InterPro"/>
</dbReference>
<sequence length="272" mass="31777">MIDLKRNSKRQLVEAKGIRTRSSSIYKPNQSEDFKISRSKFSDFLTCKRCFYLDRVKGLDAPGTPGWTLNETTDLLLKKEFDKCRIAQKPHRIFSKYGLNHIVPFLHKDIDRWRDSLRHGLSIRFQDTNIILSGGVDDVWQAINTGKLIIADYKSQANNKSLEPWAYLSDVYHEGYKIQMDFYGYLLSEMGHDVSDTFYFLVCNANRKADGFFGKLEFEEFLVPYKWNSQWIPKKVSEMIGYMNSEEIPESNVACKNCAYARQRIKINLDLF</sequence>
<dbReference type="SUPFAM" id="SSF52980">
    <property type="entry name" value="Restriction endonuclease-like"/>
    <property type="match status" value="1"/>
</dbReference>
<dbReference type="InterPro" id="IPR011604">
    <property type="entry name" value="PDDEXK-like_dom_sf"/>
</dbReference>
<dbReference type="PROSITE" id="PS00658">
    <property type="entry name" value="FORK_HEAD_2"/>
    <property type="match status" value="1"/>
</dbReference>
<dbReference type="EMBL" id="KT201086">
    <property type="protein sequence ID" value="ALS56076.1"/>
    <property type="molecule type" value="Genomic_DNA"/>
</dbReference>